<dbReference type="InterPro" id="IPR006683">
    <property type="entry name" value="Thioestr_dom"/>
</dbReference>
<sequence>MLRSAISQANFARSSRLLSNCLIQPSFTIYNGPSLLNRARLLSVSRPPLRSVVARAAPYSTVVVQSAHRPSRLPRILFFSLLSLGTFTVTFLFALDNFFPLPGPFMGSMATDEESLALFTPPDETTQEVEDYIRNHSLAVKLRQDPKYVESRPHMKIPEEIRGHNLTGGTLAGANKIVVPPYYFSDPTNHDLVSIFYLGSDVSGHPGIVHGGLLATLLDEGLARCCFPALPNKVGVTAMLNIEYKKPAMTGNFFVLRAKTTKVEGRKAFVEGHIEPLVGEGEESEALVSAKALFIEPKGAKAFTSLYKVT</sequence>
<dbReference type="Proteomes" id="UP000053317">
    <property type="component" value="Unassembled WGS sequence"/>
</dbReference>
<feature type="transmembrane region" description="Helical" evidence="1">
    <location>
        <begin position="76"/>
        <end position="95"/>
    </location>
</feature>
<reference evidence="3 4" key="1">
    <citation type="submission" date="2015-05" db="EMBL/GenBank/DDBJ databases">
        <title>Distinctive expansion of gene families associated with plant cell wall degradation and secondary metabolism in the genomes of grapevine trunk pathogens.</title>
        <authorList>
            <person name="Lawrence D.P."/>
            <person name="Travadon R."/>
            <person name="Rolshausen P.E."/>
            <person name="Baumgartner K."/>
        </authorList>
    </citation>
    <scope>NUCLEOTIDE SEQUENCE [LARGE SCALE GENOMIC DNA]</scope>
    <source>
        <strain evidence="3">UCRPC4</strain>
    </source>
</reference>
<feature type="domain" description="Thioesterase" evidence="2">
    <location>
        <begin position="207"/>
        <end position="274"/>
    </location>
</feature>
<dbReference type="PANTHER" id="PTHR47260">
    <property type="entry name" value="UPF0644 PROTEIN PB2B4.06"/>
    <property type="match status" value="1"/>
</dbReference>
<protein>
    <submittedName>
        <fullName evidence="3">Putative thioesterase family protein</fullName>
    </submittedName>
</protein>
<evidence type="ECO:0000259" key="2">
    <source>
        <dbReference type="Pfam" id="PF03061"/>
    </source>
</evidence>
<dbReference type="OrthoDB" id="506431at2759"/>
<evidence type="ECO:0000313" key="4">
    <source>
        <dbReference type="Proteomes" id="UP000053317"/>
    </source>
</evidence>
<dbReference type="EMBL" id="LCWF01000010">
    <property type="protein sequence ID" value="KKY28671.1"/>
    <property type="molecule type" value="Genomic_DNA"/>
</dbReference>
<organism evidence="3 4">
    <name type="scientific">Phaeomoniella chlamydospora</name>
    <name type="common">Phaeoacremonium chlamydosporum</name>
    <dbReference type="NCBI Taxonomy" id="158046"/>
    <lineage>
        <taxon>Eukaryota</taxon>
        <taxon>Fungi</taxon>
        <taxon>Dikarya</taxon>
        <taxon>Ascomycota</taxon>
        <taxon>Pezizomycotina</taxon>
        <taxon>Eurotiomycetes</taxon>
        <taxon>Chaetothyriomycetidae</taxon>
        <taxon>Phaeomoniellales</taxon>
        <taxon>Phaeomoniellaceae</taxon>
        <taxon>Phaeomoniella</taxon>
    </lineage>
</organism>
<keyword evidence="1" id="KW-1133">Transmembrane helix</keyword>
<dbReference type="InterPro" id="IPR052061">
    <property type="entry name" value="PTE-AB_protein"/>
</dbReference>
<comment type="caution">
    <text evidence="3">The sequence shown here is derived from an EMBL/GenBank/DDBJ whole genome shotgun (WGS) entry which is preliminary data.</text>
</comment>
<dbReference type="AlphaFoldDB" id="A0A0G2F319"/>
<keyword evidence="4" id="KW-1185">Reference proteome</keyword>
<reference evidence="3 4" key="2">
    <citation type="submission" date="2015-05" db="EMBL/GenBank/DDBJ databases">
        <authorList>
            <person name="Morales-Cruz A."/>
            <person name="Amrine K.C."/>
            <person name="Cantu D."/>
        </authorList>
    </citation>
    <scope>NUCLEOTIDE SEQUENCE [LARGE SCALE GENOMIC DNA]</scope>
    <source>
        <strain evidence="3">UCRPC4</strain>
    </source>
</reference>
<proteinExistence type="predicted"/>
<evidence type="ECO:0000313" key="3">
    <source>
        <dbReference type="EMBL" id="KKY28671.1"/>
    </source>
</evidence>
<dbReference type="Pfam" id="PF03061">
    <property type="entry name" value="4HBT"/>
    <property type="match status" value="1"/>
</dbReference>
<dbReference type="SUPFAM" id="SSF54637">
    <property type="entry name" value="Thioesterase/thiol ester dehydrase-isomerase"/>
    <property type="match status" value="1"/>
</dbReference>
<gene>
    <name evidence="3" type="ORF">UCRPC4_g00479</name>
</gene>
<dbReference type="PANTHER" id="PTHR47260:SF7">
    <property type="entry name" value="THIOESTERASE FAMILY PROTEIN (AFU_ORTHOLOGUE AFUA_1G10800)"/>
    <property type="match status" value="1"/>
</dbReference>
<keyword evidence="1" id="KW-0472">Membrane</keyword>
<accession>A0A0G2F319</accession>
<evidence type="ECO:0000256" key="1">
    <source>
        <dbReference type="SAM" id="Phobius"/>
    </source>
</evidence>
<name>A0A0G2F319_PHACM</name>
<dbReference type="InterPro" id="IPR029069">
    <property type="entry name" value="HotDog_dom_sf"/>
</dbReference>
<dbReference type="CDD" id="cd03443">
    <property type="entry name" value="PaaI_thioesterase"/>
    <property type="match status" value="1"/>
</dbReference>
<keyword evidence="1" id="KW-0812">Transmembrane</keyword>
<dbReference type="Gene3D" id="3.10.129.10">
    <property type="entry name" value="Hotdog Thioesterase"/>
    <property type="match status" value="1"/>
</dbReference>